<dbReference type="PANTHER" id="PTHR13333:SF5">
    <property type="entry name" value="M-AAA PROTEASE-INTERACTING PROTEIN 1, MITOCHONDRIAL"/>
    <property type="match status" value="1"/>
</dbReference>
<accession>A0A023G7Q9</accession>
<dbReference type="InterPro" id="IPR032710">
    <property type="entry name" value="NTF2-like_dom_sf"/>
</dbReference>
<evidence type="ECO:0000313" key="1">
    <source>
        <dbReference type="EMBL" id="JAC29854.1"/>
    </source>
</evidence>
<dbReference type="SUPFAM" id="SSF54427">
    <property type="entry name" value="NTF2-like"/>
    <property type="match status" value="1"/>
</dbReference>
<evidence type="ECO:0008006" key="2">
    <source>
        <dbReference type="Google" id="ProtNLM"/>
    </source>
</evidence>
<reference evidence="1" key="1">
    <citation type="submission" date="2014-03" db="EMBL/GenBank/DDBJ databases">
        <title>The sialotranscriptome of Amblyomma triste, Amblyomma parvum and Amblyomma cajennense ticks, uncovered by 454-based RNA-seq.</title>
        <authorList>
            <person name="Garcia G.R."/>
            <person name="Gardinassi L.G."/>
            <person name="Ribeiro J.M."/>
            <person name="Anatriello E."/>
            <person name="Ferreira B.R."/>
            <person name="Moreira H.N."/>
            <person name="Mafra C."/>
            <person name="Olegario M.M."/>
            <person name="Szabo P.J."/>
            <person name="Miranda-Santos I.K."/>
            <person name="Maruyama S.R."/>
        </authorList>
    </citation>
    <scope>NUCLEOTIDE SEQUENCE</scope>
    <source>
        <strain evidence="1">Mato Grasso do Sul</strain>
        <tissue evidence="1">Salivary glands</tissue>
    </source>
</reference>
<sequence>MYQRSLLLPTQLRVMHCAVQRNIAVSASPRLLSAAHFHTSSSRHNAQQPRVKGRPFVFQNPFRWLSLYLDFMQLKNQWDPDFNRSQFLEGAKQAIYTVLSLIATQKLDDLVGLVKREAVNKFIQEVSQHMGYGNTQYLEDPDDIIAMPQKVTLQAIVDHKYCDILVNFIVLKNLDREQPSSEKPRILMCFILAKFHRNYTAGVLPNWTITDLSLLPSSSVL</sequence>
<proteinExistence type="evidence at transcript level"/>
<organism evidence="1">
    <name type="scientific">Amblyomma triste</name>
    <name type="common">Neotropical tick</name>
    <dbReference type="NCBI Taxonomy" id="251400"/>
    <lineage>
        <taxon>Eukaryota</taxon>
        <taxon>Metazoa</taxon>
        <taxon>Ecdysozoa</taxon>
        <taxon>Arthropoda</taxon>
        <taxon>Chelicerata</taxon>
        <taxon>Arachnida</taxon>
        <taxon>Acari</taxon>
        <taxon>Parasitiformes</taxon>
        <taxon>Ixodida</taxon>
        <taxon>Ixodoidea</taxon>
        <taxon>Ixodidae</taxon>
        <taxon>Amblyomminae</taxon>
        <taxon>Amblyomma</taxon>
    </lineage>
</organism>
<dbReference type="EMBL" id="GBBM01005564">
    <property type="protein sequence ID" value="JAC29854.1"/>
    <property type="molecule type" value="mRNA"/>
</dbReference>
<dbReference type="Gene3D" id="3.10.450.240">
    <property type="match status" value="1"/>
</dbReference>
<dbReference type="GO" id="GO:0043022">
    <property type="term" value="F:ribosome binding"/>
    <property type="evidence" value="ECO:0007669"/>
    <property type="project" value="TreeGrafter"/>
</dbReference>
<dbReference type="AlphaFoldDB" id="A0A023G7Q9"/>
<dbReference type="GO" id="GO:0032979">
    <property type="term" value="P:protein insertion into mitochondrial inner membrane from matrix"/>
    <property type="evidence" value="ECO:0007669"/>
    <property type="project" value="TreeGrafter"/>
</dbReference>
<dbReference type="PANTHER" id="PTHR13333">
    <property type="entry name" value="M-AAA PROTEASE-INTERACTING PROTEIN 1, MITOCHONDRIAL"/>
    <property type="match status" value="1"/>
</dbReference>
<protein>
    <recommendedName>
        <fullName evidence="2">Juvenile hormone esterase binding protein</fullName>
    </recommendedName>
</protein>
<name>A0A023G7Q9_AMBTT</name>
<dbReference type="GO" id="GO:0005743">
    <property type="term" value="C:mitochondrial inner membrane"/>
    <property type="evidence" value="ECO:0007669"/>
    <property type="project" value="TreeGrafter"/>
</dbReference>